<evidence type="ECO:0000256" key="5">
    <source>
        <dbReference type="ARBA" id="ARBA00023098"/>
    </source>
</evidence>
<dbReference type="EMBL" id="KY523104">
    <property type="protein sequence ID" value="QKU34748.1"/>
    <property type="molecule type" value="Genomic_DNA"/>
</dbReference>
<keyword evidence="2" id="KW-0808">Transferase</keyword>
<proteinExistence type="predicted"/>
<keyword evidence="4 7" id="KW-1133">Transmembrane helix</keyword>
<dbReference type="InterPro" id="IPR045221">
    <property type="entry name" value="Sphingomyelin_synth-like"/>
</dbReference>
<feature type="transmembrane region" description="Helical" evidence="7">
    <location>
        <begin position="163"/>
        <end position="182"/>
    </location>
</feature>
<evidence type="ECO:0000256" key="7">
    <source>
        <dbReference type="SAM" id="Phobius"/>
    </source>
</evidence>
<feature type="transmembrane region" description="Helical" evidence="7">
    <location>
        <begin position="49"/>
        <end position="67"/>
    </location>
</feature>
<dbReference type="GO" id="GO:0033188">
    <property type="term" value="F:sphingomyelin synthase activity"/>
    <property type="evidence" value="ECO:0007669"/>
    <property type="project" value="TreeGrafter"/>
</dbReference>
<evidence type="ECO:0000256" key="3">
    <source>
        <dbReference type="ARBA" id="ARBA00022692"/>
    </source>
</evidence>
<reference evidence="9" key="1">
    <citation type="submission" date="2017-01" db="EMBL/GenBank/DDBJ databases">
        <authorList>
            <person name="Assis F.L."/>
            <person name="Abrahao J.S."/>
            <person name="Silva L."/>
            <person name="Khalil J.B."/>
            <person name="Rodrigues R."/>
            <person name="Silva L.S."/>
            <person name="Arantes T."/>
            <person name="Boratto P."/>
            <person name="Andrade M."/>
            <person name="Kroon E.G."/>
            <person name="Ribeiro B."/>
            <person name="Bergier I."/>
            <person name="Seligmann H."/>
            <person name="Ghigo E."/>
            <person name="Colson P."/>
            <person name="Levasseur A."/>
            <person name="Raoult D."/>
            <person name="Scola B.L."/>
        </authorList>
    </citation>
    <scope>NUCLEOTIDE SEQUENCE</scope>
    <source>
        <strain evidence="9">Soda lake</strain>
    </source>
</reference>
<dbReference type="GeneID" id="80518157"/>
<dbReference type="KEGG" id="vg:80518157"/>
<feature type="domain" description="Sphingomyelin synthase-like" evidence="8">
    <location>
        <begin position="132"/>
        <end position="201"/>
    </location>
</feature>
<evidence type="ECO:0000256" key="2">
    <source>
        <dbReference type="ARBA" id="ARBA00022679"/>
    </source>
</evidence>
<reference evidence="9" key="2">
    <citation type="journal article" date="2018" name="Nat. Commun.">
        <title>Tailed giant Tupanvirus possesses the most complete translational apparatus of the known virosphere.</title>
        <authorList>
            <person name="Abrahao J."/>
            <person name="Silva L."/>
            <person name="Silva L.S."/>
            <person name="Khalil J.Y.B."/>
            <person name="Rodrigues R."/>
            <person name="Arantes T."/>
            <person name="Assis F."/>
            <person name="Boratto P."/>
            <person name="Andrade M."/>
            <person name="Kroon E.G."/>
            <person name="Ribeiro B."/>
            <person name="Bergier I."/>
            <person name="Seligmann H."/>
            <person name="Ghigo E."/>
            <person name="Colson P."/>
            <person name="Levasseur A."/>
            <person name="Kroemer G."/>
            <person name="Raoult D."/>
            <person name="La Scola B."/>
        </authorList>
    </citation>
    <scope>NUCLEOTIDE SEQUENCE [LARGE SCALE GENOMIC DNA]</scope>
    <source>
        <strain evidence="9">Soda lake</strain>
    </source>
</reference>
<organism evidence="9">
    <name type="scientific">Tupanvirus soda lake</name>
    <dbReference type="NCBI Taxonomy" id="2126985"/>
    <lineage>
        <taxon>Viruses</taxon>
        <taxon>Varidnaviria</taxon>
        <taxon>Bamfordvirae</taxon>
        <taxon>Nucleocytoviricota</taxon>
        <taxon>Megaviricetes</taxon>
        <taxon>Imitervirales</taxon>
        <taxon>Mimiviridae</taxon>
        <taxon>Megamimivirinae</taxon>
        <taxon>Tupanvirus</taxon>
        <taxon>Tupanvirus salinum</taxon>
    </lineage>
</organism>
<keyword evidence="3 7" id="KW-0812">Transmembrane</keyword>
<sequence>MNLYINLLLAVVSFSFISYLNGLVALNMINTAINSPTLPDIGFQYLPQISATVPNLLLIFSCIYFALRFFRLDNLRTLVDLVWCITVLFAIRIFTFTVTIVPPSTIGCINRDINDPIEWNVVEYLIYSDDNTCTDYMFSGHACYFVVLLLYTLRLSKYKWEKIIFAVLTLLGLISIICGHIHYTADVVVGIVLSFWCFNLVENKIIIRY</sequence>
<feature type="transmembrane region" description="Helical" evidence="7">
    <location>
        <begin position="136"/>
        <end position="156"/>
    </location>
</feature>
<dbReference type="PANTHER" id="PTHR21290:SF25">
    <property type="entry name" value="SPHINGOMYELIN SYNTHASE-RELATED PROTEIN 1"/>
    <property type="match status" value="1"/>
</dbReference>
<dbReference type="InterPro" id="IPR025749">
    <property type="entry name" value="Sphingomyelin_synth-like_dom"/>
</dbReference>
<dbReference type="PANTHER" id="PTHR21290">
    <property type="entry name" value="SPHINGOMYELIN SYNTHETASE"/>
    <property type="match status" value="1"/>
</dbReference>
<comment type="subcellular location">
    <subcellularLocation>
        <location evidence="1">Membrane</location>
        <topology evidence="1">Multi-pass membrane protein</topology>
    </subcellularLocation>
</comment>
<feature type="transmembrane region" description="Helical" evidence="7">
    <location>
        <begin position="7"/>
        <end position="29"/>
    </location>
</feature>
<evidence type="ECO:0000256" key="6">
    <source>
        <dbReference type="ARBA" id="ARBA00023136"/>
    </source>
</evidence>
<dbReference type="CDD" id="cd01610">
    <property type="entry name" value="PAP2_like"/>
    <property type="match status" value="1"/>
</dbReference>
<protein>
    <submittedName>
        <fullName evidence="9">PAP2 superfamily</fullName>
    </submittedName>
</protein>
<keyword evidence="5" id="KW-0443">Lipid metabolism</keyword>
<accession>A0A6N1NSW4</accession>
<dbReference type="GO" id="GO:0047493">
    <property type="term" value="F:ceramide cholinephosphotransferase activity"/>
    <property type="evidence" value="ECO:0007669"/>
    <property type="project" value="TreeGrafter"/>
</dbReference>
<dbReference type="GO" id="GO:0005886">
    <property type="term" value="C:plasma membrane"/>
    <property type="evidence" value="ECO:0007669"/>
    <property type="project" value="TreeGrafter"/>
</dbReference>
<keyword evidence="6 7" id="KW-0472">Membrane</keyword>
<feature type="transmembrane region" description="Helical" evidence="7">
    <location>
        <begin position="79"/>
        <end position="101"/>
    </location>
</feature>
<evidence type="ECO:0000256" key="4">
    <source>
        <dbReference type="ARBA" id="ARBA00022989"/>
    </source>
</evidence>
<name>A0A6N1NSW4_9VIRU</name>
<dbReference type="RefSeq" id="YP_010781393.1">
    <property type="nucleotide sequence ID" value="NC_075039.1"/>
</dbReference>
<evidence type="ECO:0000259" key="8">
    <source>
        <dbReference type="Pfam" id="PF14360"/>
    </source>
</evidence>
<dbReference type="GO" id="GO:0046513">
    <property type="term" value="P:ceramide biosynthetic process"/>
    <property type="evidence" value="ECO:0007669"/>
    <property type="project" value="TreeGrafter"/>
</dbReference>
<evidence type="ECO:0000313" key="9">
    <source>
        <dbReference type="EMBL" id="QKU34748.1"/>
    </source>
</evidence>
<evidence type="ECO:0000256" key="1">
    <source>
        <dbReference type="ARBA" id="ARBA00004141"/>
    </source>
</evidence>
<dbReference type="Pfam" id="PF14360">
    <property type="entry name" value="PAP2_C"/>
    <property type="match status" value="1"/>
</dbReference>